<reference evidence="2 4" key="4">
    <citation type="submission" date="2019-01" db="EMBL/GenBank/DDBJ databases">
        <title>Comparative genomic analysis of Brevibacterium aurantiacum sheds light on its evolution and its adaptation to smear-ripened cheeses.</title>
        <authorList>
            <person name="Moineau S."/>
        </authorList>
    </citation>
    <scope>NUCLEOTIDE SEQUENCE [LARGE SCALE GENOMIC DNA]</scope>
    <source>
        <strain evidence="2 4">SMQ-1420</strain>
    </source>
</reference>
<evidence type="ECO:0000313" key="2">
    <source>
        <dbReference type="EMBL" id="AZT96540.1"/>
    </source>
</evidence>
<evidence type="ECO:0000313" key="3">
    <source>
        <dbReference type="Proteomes" id="UP000094793"/>
    </source>
</evidence>
<reference evidence="2 4" key="3">
    <citation type="submission" date="2017-12" db="EMBL/GenBank/DDBJ databases">
        <authorList>
            <person name="Levesque S."/>
        </authorList>
    </citation>
    <scope>NUCLEOTIDE SEQUENCE [LARGE SCALE GENOMIC DNA]</scope>
    <source>
        <strain evidence="2 4">SMQ-1420</strain>
    </source>
</reference>
<accession>A0A1D7W1C8</accession>
<proteinExistence type="predicted"/>
<dbReference type="Proteomes" id="UP000094793">
    <property type="component" value="Chromosome"/>
</dbReference>
<dbReference type="KEGG" id="blin:BLSMQ_1101"/>
<evidence type="ECO:0000313" key="4">
    <source>
        <dbReference type="Proteomes" id="UP000282731"/>
    </source>
</evidence>
<sequence>MSGMKPPIYDDCERTDLAPQRNAETSFAFFNRAGGSLWRHSRALHQEWADRLREREYADVRAALRSDDAQARSAFLELYLHECLVRGGHEVVIHPELKHTPRRPDFLASRDATRVFIEAIAPGTSLADRAAANRMGALLSTLDQVGDDNFVLMTTSIIEASNSAPAAKLRDRIRKWLTQLDPNSVDTEDLSSETFEQEGWSVTVKAMPIKRNSRSNARRSIGVYAHTAAHFVDDGAKLVAALESKAKRYGQLDAAFVVAVGTASFAEVDEYALNALYGSVSWTLDGLNPGEEITARGVRNRDGYFGSPGAWKNRQVSAVLIVDQLSLHDPTRARVSLWAHPDPLHPLPNEPMFPGVIHEWNGRCTDKREALDARRLLGLTDDWPQGRRWQAD</sequence>
<dbReference type="Proteomes" id="UP000282731">
    <property type="component" value="Chromosome"/>
</dbReference>
<dbReference type="AlphaFoldDB" id="A0A1D7W1C8"/>
<reference evidence="3" key="2">
    <citation type="submission" date="2016-09" db="EMBL/GenBank/DDBJ databases">
        <title>Complete Genome Sequence of Brevibacterium linens SMQ-1335.</title>
        <authorList>
            <person name="de Melo A.G."/>
            <person name="Labrie S.J."/>
            <person name="Dumaresq J."/>
            <person name="Roberts R.J."/>
            <person name="Tremblay D.M."/>
            <person name="Moineau S."/>
        </authorList>
    </citation>
    <scope>NUCLEOTIDE SEQUENCE [LARGE SCALE GENOMIC DNA]</scope>
    <source>
        <strain evidence="3">SMQ-1335</strain>
    </source>
</reference>
<protein>
    <submittedName>
        <fullName evidence="1">Uncharacterized protein</fullName>
    </submittedName>
</protein>
<dbReference type="OrthoDB" id="5288829at2"/>
<organism evidence="1 3">
    <name type="scientific">Brevibacterium aurantiacum</name>
    <dbReference type="NCBI Taxonomy" id="273384"/>
    <lineage>
        <taxon>Bacteria</taxon>
        <taxon>Bacillati</taxon>
        <taxon>Actinomycetota</taxon>
        <taxon>Actinomycetes</taxon>
        <taxon>Micrococcales</taxon>
        <taxon>Brevibacteriaceae</taxon>
        <taxon>Brevibacterium</taxon>
    </lineage>
</organism>
<dbReference type="EMBL" id="CP025334">
    <property type="protein sequence ID" value="AZT96540.1"/>
    <property type="molecule type" value="Genomic_DNA"/>
</dbReference>
<evidence type="ECO:0000313" key="1">
    <source>
        <dbReference type="EMBL" id="AOP52813.1"/>
    </source>
</evidence>
<reference evidence="1" key="1">
    <citation type="submission" date="2016-09" db="EMBL/GenBank/DDBJ databases">
        <title>Complete Genome Sequence of Brevibacterium aurantiacum SMQ-1335.</title>
        <authorList>
            <person name="de Melo A.G."/>
            <person name="Labrie S.J."/>
            <person name="Dumaresq J."/>
            <person name="Roberts R.J."/>
            <person name="Tremblay D.M."/>
            <person name="Moineau S."/>
        </authorList>
    </citation>
    <scope>NUCLEOTIDE SEQUENCE</scope>
    <source>
        <strain evidence="1">SMQ-1335</strain>
    </source>
</reference>
<gene>
    <name evidence="1" type="ORF">BLSMQ_1101</name>
    <name evidence="2" type="ORF">CXR27_05595</name>
</gene>
<name>A0A1D7W1C8_BREAU</name>
<dbReference type="EMBL" id="CP017150">
    <property type="protein sequence ID" value="AOP52813.1"/>
    <property type="molecule type" value="Genomic_DNA"/>
</dbReference>